<keyword evidence="3" id="KW-1185">Reference proteome</keyword>
<dbReference type="GO" id="GO:0016740">
    <property type="term" value="F:transferase activity"/>
    <property type="evidence" value="ECO:0007669"/>
    <property type="project" value="UniProtKB-KW"/>
</dbReference>
<evidence type="ECO:0000259" key="1">
    <source>
        <dbReference type="Pfam" id="PF13480"/>
    </source>
</evidence>
<feature type="domain" description="BioF2-like acetyltransferase" evidence="1">
    <location>
        <begin position="152"/>
        <end position="284"/>
    </location>
</feature>
<dbReference type="InterPro" id="IPR016181">
    <property type="entry name" value="Acyl_CoA_acyltransferase"/>
</dbReference>
<name>A0A1W2DCL3_9SPHI</name>
<gene>
    <name evidence="2" type="ORF">SAMN04488101_106198</name>
</gene>
<dbReference type="RefSeq" id="WP_084289798.1">
    <property type="nucleotide sequence ID" value="NZ_FWYB01000006.1"/>
</dbReference>
<proteinExistence type="predicted"/>
<dbReference type="PANTHER" id="PTHR36174">
    <property type="entry name" value="LIPID II:GLYCINE GLYCYLTRANSFERASE"/>
    <property type="match status" value="1"/>
</dbReference>
<sequence>MTYRLITIQQKKEWMRYVAESLNHDFYHTWHYHSLVDNGDPFLFVYQEDNIFIALPLLKRRIENSDLFDLTSAYGYTGPISNLDFDSMSDPIIDNFRASFLSFMHEGQNVCVFSRLNPFINQKRLLERIGGIYENGQTVYIDLTEPIEVQRSKYEKRLARKIRALRTKNFKIKEADSPEDIRAFTVMYTENMLRNGASERYLYNEDYFSQLLRAPDSNCKLVMVYDNDQAICGNIVMFAGSIIRNHLSATATSHVHESPSKLIIDEISLLGRALGISYYHLGGGLGGRSDSLFQFKAAFSNLILEDRTWRFVADTASYEELVNTRAVNKSAGFFPVYRSTF</sequence>
<dbReference type="Proteomes" id="UP000192678">
    <property type="component" value="Unassembled WGS sequence"/>
</dbReference>
<accession>A0A1W2DCL3</accession>
<dbReference type="PANTHER" id="PTHR36174:SF1">
    <property type="entry name" value="LIPID II:GLYCINE GLYCYLTRANSFERASE"/>
    <property type="match status" value="1"/>
</dbReference>
<protein>
    <submittedName>
        <fullName evidence="2">Acetyltransferase (GNAT) domain-containing protein</fullName>
    </submittedName>
</protein>
<evidence type="ECO:0000313" key="2">
    <source>
        <dbReference type="EMBL" id="SMC95200.1"/>
    </source>
</evidence>
<dbReference type="Pfam" id="PF13480">
    <property type="entry name" value="Acetyltransf_6"/>
    <property type="match status" value="1"/>
</dbReference>
<organism evidence="2 3">
    <name type="scientific">Pedobacter nyackensis</name>
    <dbReference type="NCBI Taxonomy" id="475255"/>
    <lineage>
        <taxon>Bacteria</taxon>
        <taxon>Pseudomonadati</taxon>
        <taxon>Bacteroidota</taxon>
        <taxon>Sphingobacteriia</taxon>
        <taxon>Sphingobacteriales</taxon>
        <taxon>Sphingobacteriaceae</taxon>
        <taxon>Pedobacter</taxon>
    </lineage>
</organism>
<dbReference type="InterPro" id="IPR038740">
    <property type="entry name" value="BioF2-like_GNAT_dom"/>
</dbReference>
<dbReference type="SUPFAM" id="SSF55729">
    <property type="entry name" value="Acyl-CoA N-acyltransferases (Nat)"/>
    <property type="match status" value="1"/>
</dbReference>
<dbReference type="EMBL" id="FWYB01000006">
    <property type="protein sequence ID" value="SMC95200.1"/>
    <property type="molecule type" value="Genomic_DNA"/>
</dbReference>
<reference evidence="2 3" key="1">
    <citation type="submission" date="2017-04" db="EMBL/GenBank/DDBJ databases">
        <authorList>
            <person name="Afonso C.L."/>
            <person name="Miller P.J."/>
            <person name="Scott M.A."/>
            <person name="Spackman E."/>
            <person name="Goraichik I."/>
            <person name="Dimitrov K.M."/>
            <person name="Suarez D.L."/>
            <person name="Swayne D.E."/>
        </authorList>
    </citation>
    <scope>NUCLEOTIDE SEQUENCE [LARGE SCALE GENOMIC DNA]</scope>
    <source>
        <strain evidence="2 3">DSM 19625</strain>
    </source>
</reference>
<evidence type="ECO:0000313" key="3">
    <source>
        <dbReference type="Proteomes" id="UP000192678"/>
    </source>
</evidence>
<dbReference type="OrthoDB" id="9785911at2"/>
<dbReference type="AlphaFoldDB" id="A0A1W2DCL3"/>
<dbReference type="Gene3D" id="3.40.630.30">
    <property type="match status" value="1"/>
</dbReference>
<dbReference type="STRING" id="475255.SAMN04488101_106198"/>
<dbReference type="InterPro" id="IPR050644">
    <property type="entry name" value="PG_Glycine_Bridge_Synth"/>
</dbReference>
<keyword evidence="2" id="KW-0808">Transferase</keyword>